<dbReference type="EMBL" id="GACK01004307">
    <property type="protein sequence ID" value="JAA60727.1"/>
    <property type="molecule type" value="mRNA"/>
</dbReference>
<feature type="signal peptide" evidence="1">
    <location>
        <begin position="1"/>
        <end position="20"/>
    </location>
</feature>
<keyword evidence="1" id="KW-0732">Signal</keyword>
<organism evidence="2">
    <name type="scientific">Rhipicephalus pulchellus</name>
    <name type="common">Yellow backed tick</name>
    <name type="synonym">Dermacentor pulchellus</name>
    <dbReference type="NCBI Taxonomy" id="72859"/>
    <lineage>
        <taxon>Eukaryota</taxon>
        <taxon>Metazoa</taxon>
        <taxon>Ecdysozoa</taxon>
        <taxon>Arthropoda</taxon>
        <taxon>Chelicerata</taxon>
        <taxon>Arachnida</taxon>
        <taxon>Acari</taxon>
        <taxon>Parasitiformes</taxon>
        <taxon>Ixodida</taxon>
        <taxon>Ixodoidea</taxon>
        <taxon>Ixodidae</taxon>
        <taxon>Rhipicephalinae</taxon>
        <taxon>Rhipicephalus</taxon>
        <taxon>Rhipicephalus</taxon>
    </lineage>
</organism>
<name>L7MA40_RHIPC</name>
<reference evidence="2" key="2">
    <citation type="journal article" date="2015" name="J. Proteomics">
        <title>Sexual differences in the sialomes of the zebra tick, Rhipicephalus pulchellus.</title>
        <authorList>
            <person name="Tan A.W."/>
            <person name="Francischetti I.M."/>
            <person name="Slovak M."/>
            <person name="Kini R.M."/>
            <person name="Ribeiro J.M."/>
        </authorList>
    </citation>
    <scope>NUCLEOTIDE SEQUENCE</scope>
    <source>
        <tissue evidence="2">Salivary gland</tissue>
    </source>
</reference>
<reference evidence="2" key="1">
    <citation type="submission" date="2012-11" db="EMBL/GenBank/DDBJ databases">
        <authorList>
            <person name="Lucero-Rivera Y.E."/>
            <person name="Tovar-Ramirez D."/>
        </authorList>
    </citation>
    <scope>NUCLEOTIDE SEQUENCE</scope>
    <source>
        <tissue evidence="2">Salivary gland</tissue>
    </source>
</reference>
<accession>L7MA40</accession>
<protein>
    <submittedName>
        <fullName evidence="2">Putative secreted peptide</fullName>
    </submittedName>
</protein>
<feature type="chain" id="PRO_5003981973" evidence="1">
    <location>
        <begin position="21"/>
        <end position="161"/>
    </location>
</feature>
<evidence type="ECO:0000256" key="1">
    <source>
        <dbReference type="SAM" id="SignalP"/>
    </source>
</evidence>
<sequence length="161" mass="16695">MRAAIVGLILIASALIPADAGIASALAKALGKLPRVLKVMTVVRPSKSVIRVLTGSRAQMSTMLGLQAIHTALDFVPPPGGFQSGPEGYKGPGISGQPKKLTGGLAWTECTSCKCRFTFNASLYGDTMGCTAWATLKCTCDSNACTEDRMAECANEVAAKA</sequence>
<evidence type="ECO:0000313" key="2">
    <source>
        <dbReference type="EMBL" id="JAA60727.1"/>
    </source>
</evidence>
<dbReference type="AlphaFoldDB" id="L7MA40"/>
<proteinExistence type="evidence at transcript level"/>